<dbReference type="GO" id="GO:0003677">
    <property type="term" value="F:DNA binding"/>
    <property type="evidence" value="ECO:0007669"/>
    <property type="project" value="UniProtKB-UniRule"/>
</dbReference>
<evidence type="ECO:0000256" key="2">
    <source>
        <dbReference type="PROSITE-ProRule" id="PRU00335"/>
    </source>
</evidence>
<comment type="caution">
    <text evidence="4">The sequence shown here is derived from an EMBL/GenBank/DDBJ whole genome shotgun (WGS) entry which is preliminary data.</text>
</comment>
<dbReference type="Proteomes" id="UP000281771">
    <property type="component" value="Unassembled WGS sequence"/>
</dbReference>
<dbReference type="STRING" id="1123309.GCA_000377005_01167"/>
<name>A0A3P1VHT2_9STRE</name>
<dbReference type="InterPro" id="IPR009057">
    <property type="entry name" value="Homeodomain-like_sf"/>
</dbReference>
<reference evidence="4 5" key="1">
    <citation type="submission" date="2018-11" db="EMBL/GenBank/DDBJ databases">
        <title>Genomes From Bacteria Associated with the Canine Oral Cavity: a Test Case for Automated Genome-Based Taxonomic Assignment.</title>
        <authorList>
            <person name="Coil D.A."/>
            <person name="Jospin G."/>
            <person name="Darling A.E."/>
            <person name="Wallis C."/>
            <person name="Davis I.J."/>
            <person name="Harris S."/>
            <person name="Eisen J.A."/>
            <person name="Holcombe L.J."/>
            <person name="O'Flynn C."/>
        </authorList>
    </citation>
    <scope>NUCLEOTIDE SEQUENCE [LARGE SCALE GENOMIC DNA]</scope>
    <source>
        <strain evidence="4 5">OH4621_COT-116</strain>
    </source>
</reference>
<dbReference type="PROSITE" id="PS50977">
    <property type="entry name" value="HTH_TETR_2"/>
    <property type="match status" value="1"/>
</dbReference>
<protein>
    <submittedName>
        <fullName evidence="4">TetR/AcrR family transcriptional regulator</fullName>
    </submittedName>
</protein>
<dbReference type="SUPFAM" id="SSF46689">
    <property type="entry name" value="Homeodomain-like"/>
    <property type="match status" value="1"/>
</dbReference>
<proteinExistence type="predicted"/>
<dbReference type="EMBL" id="RQZA01000002">
    <property type="protein sequence ID" value="RRD31933.1"/>
    <property type="molecule type" value="Genomic_DNA"/>
</dbReference>
<evidence type="ECO:0000259" key="3">
    <source>
        <dbReference type="PROSITE" id="PS50977"/>
    </source>
</evidence>
<gene>
    <name evidence="4" type="ORF">EII38_04055</name>
</gene>
<organism evidence="4 5">
    <name type="scientific">Streptococcus minor</name>
    <dbReference type="NCBI Taxonomy" id="229549"/>
    <lineage>
        <taxon>Bacteria</taxon>
        <taxon>Bacillati</taxon>
        <taxon>Bacillota</taxon>
        <taxon>Bacilli</taxon>
        <taxon>Lactobacillales</taxon>
        <taxon>Streptococcaceae</taxon>
        <taxon>Streptococcus</taxon>
    </lineage>
</organism>
<evidence type="ECO:0000313" key="4">
    <source>
        <dbReference type="EMBL" id="RRD31933.1"/>
    </source>
</evidence>
<keyword evidence="5" id="KW-1185">Reference proteome</keyword>
<accession>A0A3P1VHT2</accession>
<keyword evidence="1 2" id="KW-0238">DNA-binding</keyword>
<evidence type="ECO:0000313" key="5">
    <source>
        <dbReference type="Proteomes" id="UP000281771"/>
    </source>
</evidence>
<evidence type="ECO:0000256" key="1">
    <source>
        <dbReference type="ARBA" id="ARBA00023125"/>
    </source>
</evidence>
<dbReference type="PANTHER" id="PTHR43479:SF11">
    <property type="entry name" value="ACREF_ENVCD OPERON REPRESSOR-RELATED"/>
    <property type="match status" value="1"/>
</dbReference>
<feature type="DNA-binding region" description="H-T-H motif" evidence="2">
    <location>
        <begin position="31"/>
        <end position="50"/>
    </location>
</feature>
<feature type="domain" description="HTH tetR-type" evidence="3">
    <location>
        <begin position="8"/>
        <end position="68"/>
    </location>
</feature>
<dbReference type="Pfam" id="PF00440">
    <property type="entry name" value="TetR_N"/>
    <property type="match status" value="1"/>
</dbReference>
<dbReference type="InterPro" id="IPR001647">
    <property type="entry name" value="HTH_TetR"/>
</dbReference>
<dbReference type="Gene3D" id="1.10.357.10">
    <property type="entry name" value="Tetracycline Repressor, domain 2"/>
    <property type="match status" value="1"/>
</dbReference>
<dbReference type="AlphaFoldDB" id="A0A3P1VHT2"/>
<dbReference type="RefSeq" id="WP_124776250.1">
    <property type="nucleotide sequence ID" value="NZ_RQZA01000002.1"/>
</dbReference>
<sequence length="202" mass="23321">MKKNTKIEKSKILLQKALLHLLLQKPYQNISIHELCQQAKVGRSTFYNHYHDKNDLLKSTVDFYSSIAREATVTAFLSQDNMDLHANLIRDYRTTAQYSYVIRALLSVHLPNADFEANMRQILLDKYQILLANNQATSFLPEALAVELYIANALTVTKFIAYHPDTANIEKLANFMVHIYVRLFKPLDEEILILDPYTSSEL</sequence>
<dbReference type="InterPro" id="IPR050624">
    <property type="entry name" value="HTH-type_Tx_Regulator"/>
</dbReference>
<dbReference type="PANTHER" id="PTHR43479">
    <property type="entry name" value="ACREF/ENVCD OPERON REPRESSOR-RELATED"/>
    <property type="match status" value="1"/>
</dbReference>